<dbReference type="Proteomes" id="UP000271554">
    <property type="component" value="Chromosome"/>
</dbReference>
<dbReference type="KEGG" id="shun:DWB77_02132"/>
<accession>A0A387HGU4</accession>
<evidence type="ECO:0000313" key="2">
    <source>
        <dbReference type="Proteomes" id="UP000271554"/>
    </source>
</evidence>
<name>A0A387HGU4_9ACTN</name>
<organism evidence="1 2">
    <name type="scientific">Streptomyces hundungensis</name>
    <dbReference type="NCBI Taxonomy" id="1077946"/>
    <lineage>
        <taxon>Bacteria</taxon>
        <taxon>Bacillati</taxon>
        <taxon>Actinomycetota</taxon>
        <taxon>Actinomycetes</taxon>
        <taxon>Kitasatosporales</taxon>
        <taxon>Streptomycetaceae</taxon>
        <taxon>Streptomyces</taxon>
    </lineage>
</organism>
<protein>
    <submittedName>
        <fullName evidence="1">Uncharacterized protein</fullName>
    </submittedName>
</protein>
<dbReference type="RefSeq" id="WP_120721013.1">
    <property type="nucleotide sequence ID" value="NZ_CP032698.1"/>
</dbReference>
<keyword evidence="2" id="KW-1185">Reference proteome</keyword>
<gene>
    <name evidence="1" type="ORF">DWB77_02132</name>
</gene>
<dbReference type="OrthoDB" id="4289326at2"/>
<sequence length="63" mass="6707">MARKMIEQITCDGCMAKTGLSVEAVTELTVGTDTYDLCQEHAARFAAYFADLFTPTTIAAAAA</sequence>
<proteinExistence type="predicted"/>
<dbReference type="EMBL" id="CP032698">
    <property type="protein sequence ID" value="AYG80012.1"/>
    <property type="molecule type" value="Genomic_DNA"/>
</dbReference>
<evidence type="ECO:0000313" key="1">
    <source>
        <dbReference type="EMBL" id="AYG80012.1"/>
    </source>
</evidence>
<reference evidence="1 2" key="1">
    <citation type="submission" date="2018-10" db="EMBL/GenBank/DDBJ databases">
        <title>Relationship between Morphology and Antimicrobial Activity in Streptomyces.</title>
        <authorList>
            <person name="Kang H.J."/>
            <person name="Kim S.B."/>
        </authorList>
    </citation>
    <scope>NUCLEOTIDE SEQUENCE [LARGE SCALE GENOMIC DNA]</scope>
    <source>
        <strain evidence="1 2">BH38</strain>
    </source>
</reference>
<dbReference type="AlphaFoldDB" id="A0A387HGU4"/>